<dbReference type="CDD" id="cd06260">
    <property type="entry name" value="DUF820-like"/>
    <property type="match status" value="1"/>
</dbReference>
<keyword evidence="3" id="KW-1185">Reference proteome</keyword>
<gene>
    <name evidence="2" type="ORF">OJF2_64190</name>
</gene>
<dbReference type="Gene3D" id="3.90.1570.10">
    <property type="entry name" value="tt1808, chain A"/>
    <property type="match status" value="1"/>
</dbReference>
<name>A0A5B9WAY4_9BACT</name>
<accession>A0A5B9WAY4</accession>
<feature type="domain" description="Putative restriction endonuclease" evidence="1">
    <location>
        <begin position="51"/>
        <end position="210"/>
    </location>
</feature>
<dbReference type="Proteomes" id="UP000324233">
    <property type="component" value="Chromosome"/>
</dbReference>
<dbReference type="AlphaFoldDB" id="A0A5B9WAY4"/>
<evidence type="ECO:0000259" key="1">
    <source>
        <dbReference type="Pfam" id="PF05685"/>
    </source>
</evidence>
<dbReference type="PANTHER" id="PTHR34107:SF1">
    <property type="entry name" value="SLL0198 PROTEIN"/>
    <property type="match status" value="1"/>
</dbReference>
<dbReference type="InterPro" id="IPR008538">
    <property type="entry name" value="Uma2"/>
</dbReference>
<sequence>MATSSARPGEAQGHQTVADLLDRLGGIPARRVRLRPTPGTATERDVVAIHDHENRLCELVDGVLAEKVTGFDESIEALLLASALMNYLRVHDLGKVVGADGMMRLIPGLVRIPDVAFLSWGRFPKGRRRRGEIPAVVPDLVVEILSRGNTRKEMARKLGEYFRAGVRLVWYVEPRTKTVRVDSSPDEVVALGEGDSLDGGDVLPGFALPICPWLDEAARSGPRP</sequence>
<dbReference type="EMBL" id="CP042997">
    <property type="protein sequence ID" value="QEH37828.1"/>
    <property type="molecule type" value="Genomic_DNA"/>
</dbReference>
<dbReference type="InterPro" id="IPR012296">
    <property type="entry name" value="Nuclease_put_TT1808"/>
</dbReference>
<dbReference type="PANTHER" id="PTHR34107">
    <property type="entry name" value="SLL0198 PROTEIN-RELATED"/>
    <property type="match status" value="1"/>
</dbReference>
<evidence type="ECO:0000313" key="3">
    <source>
        <dbReference type="Proteomes" id="UP000324233"/>
    </source>
</evidence>
<dbReference type="OrthoDB" id="1807117at2"/>
<dbReference type="KEGG" id="agv:OJF2_64190"/>
<dbReference type="InterPro" id="IPR011335">
    <property type="entry name" value="Restrct_endonuc-II-like"/>
</dbReference>
<reference evidence="2 3" key="1">
    <citation type="submission" date="2019-08" db="EMBL/GenBank/DDBJ databases">
        <title>Deep-cultivation of Planctomycetes and their phenomic and genomic characterization uncovers novel biology.</title>
        <authorList>
            <person name="Wiegand S."/>
            <person name="Jogler M."/>
            <person name="Boedeker C."/>
            <person name="Pinto D."/>
            <person name="Vollmers J."/>
            <person name="Rivas-Marin E."/>
            <person name="Kohn T."/>
            <person name="Peeters S.H."/>
            <person name="Heuer A."/>
            <person name="Rast P."/>
            <person name="Oberbeckmann S."/>
            <person name="Bunk B."/>
            <person name="Jeske O."/>
            <person name="Meyerdierks A."/>
            <person name="Storesund J.E."/>
            <person name="Kallscheuer N."/>
            <person name="Luecker S."/>
            <person name="Lage O.M."/>
            <person name="Pohl T."/>
            <person name="Merkel B.J."/>
            <person name="Hornburger P."/>
            <person name="Mueller R.-W."/>
            <person name="Bruemmer F."/>
            <person name="Labrenz M."/>
            <person name="Spormann A.M."/>
            <person name="Op den Camp H."/>
            <person name="Overmann J."/>
            <person name="Amann R."/>
            <person name="Jetten M.S.M."/>
            <person name="Mascher T."/>
            <person name="Medema M.H."/>
            <person name="Devos D.P."/>
            <person name="Kaster A.-K."/>
            <person name="Ovreas L."/>
            <person name="Rohde M."/>
            <person name="Galperin M.Y."/>
            <person name="Jogler C."/>
        </authorList>
    </citation>
    <scope>NUCLEOTIDE SEQUENCE [LARGE SCALE GENOMIC DNA]</scope>
    <source>
        <strain evidence="2 3">OJF2</strain>
    </source>
</reference>
<proteinExistence type="predicted"/>
<protein>
    <recommendedName>
        <fullName evidence="1">Putative restriction endonuclease domain-containing protein</fullName>
    </recommendedName>
</protein>
<dbReference type="Pfam" id="PF05685">
    <property type="entry name" value="Uma2"/>
    <property type="match status" value="1"/>
</dbReference>
<evidence type="ECO:0000313" key="2">
    <source>
        <dbReference type="EMBL" id="QEH37828.1"/>
    </source>
</evidence>
<dbReference type="SUPFAM" id="SSF52980">
    <property type="entry name" value="Restriction endonuclease-like"/>
    <property type="match status" value="1"/>
</dbReference>
<dbReference type="RefSeq" id="WP_148597340.1">
    <property type="nucleotide sequence ID" value="NZ_CP042997.1"/>
</dbReference>
<organism evidence="2 3">
    <name type="scientific">Aquisphaera giovannonii</name>
    <dbReference type="NCBI Taxonomy" id="406548"/>
    <lineage>
        <taxon>Bacteria</taxon>
        <taxon>Pseudomonadati</taxon>
        <taxon>Planctomycetota</taxon>
        <taxon>Planctomycetia</taxon>
        <taxon>Isosphaerales</taxon>
        <taxon>Isosphaeraceae</taxon>
        <taxon>Aquisphaera</taxon>
    </lineage>
</organism>